<dbReference type="EMBL" id="CP036279">
    <property type="protein sequence ID" value="QDU64608.1"/>
    <property type="molecule type" value="Genomic_DNA"/>
</dbReference>
<dbReference type="InterPro" id="IPR007138">
    <property type="entry name" value="ABM_dom"/>
</dbReference>
<dbReference type="KEGG" id="knv:Pan216_54990"/>
<dbReference type="SUPFAM" id="SSF54909">
    <property type="entry name" value="Dimeric alpha+beta barrel"/>
    <property type="match status" value="1"/>
</dbReference>
<dbReference type="Pfam" id="PF03992">
    <property type="entry name" value="ABM"/>
    <property type="match status" value="1"/>
</dbReference>
<sequence length="94" mass="11051">MIYLNVYLQVKEASDVPNIAEALTRAGEKSRQEPGCHRWEAYHSKNDPNRFLLVEHWESQEHLDQHREAEAYQQIYKVDVLPKVDREGHPADLL</sequence>
<dbReference type="InterPro" id="IPR011008">
    <property type="entry name" value="Dimeric_a/b-barrel"/>
</dbReference>
<evidence type="ECO:0000313" key="2">
    <source>
        <dbReference type="EMBL" id="QDU64608.1"/>
    </source>
</evidence>
<feature type="domain" description="ABM" evidence="1">
    <location>
        <begin position="2"/>
        <end position="94"/>
    </location>
</feature>
<keyword evidence="2" id="KW-0503">Monooxygenase</keyword>
<dbReference type="PROSITE" id="PS51725">
    <property type="entry name" value="ABM"/>
    <property type="match status" value="1"/>
</dbReference>
<dbReference type="InterPro" id="IPR050744">
    <property type="entry name" value="AI-2_Isomerase_LsrG"/>
</dbReference>
<dbReference type="Gene3D" id="3.30.70.100">
    <property type="match status" value="1"/>
</dbReference>
<dbReference type="OrthoDB" id="5241825at2"/>
<evidence type="ECO:0000313" key="3">
    <source>
        <dbReference type="Proteomes" id="UP000317093"/>
    </source>
</evidence>
<protein>
    <submittedName>
        <fullName evidence="2">Antibiotic biosynthesis monooxygenase</fullName>
    </submittedName>
</protein>
<proteinExistence type="predicted"/>
<keyword evidence="3" id="KW-1185">Reference proteome</keyword>
<evidence type="ECO:0000259" key="1">
    <source>
        <dbReference type="PROSITE" id="PS51725"/>
    </source>
</evidence>
<dbReference type="Proteomes" id="UP000317093">
    <property type="component" value="Chromosome"/>
</dbReference>
<organism evidence="2 3">
    <name type="scientific">Kolteria novifilia</name>
    <dbReference type="NCBI Taxonomy" id="2527975"/>
    <lineage>
        <taxon>Bacteria</taxon>
        <taxon>Pseudomonadati</taxon>
        <taxon>Planctomycetota</taxon>
        <taxon>Planctomycetia</taxon>
        <taxon>Kolteriales</taxon>
        <taxon>Kolteriaceae</taxon>
        <taxon>Kolteria</taxon>
    </lineage>
</organism>
<dbReference type="GO" id="GO:0004497">
    <property type="term" value="F:monooxygenase activity"/>
    <property type="evidence" value="ECO:0007669"/>
    <property type="project" value="UniProtKB-KW"/>
</dbReference>
<keyword evidence="2" id="KW-0560">Oxidoreductase</keyword>
<dbReference type="RefSeq" id="WP_145262924.1">
    <property type="nucleotide sequence ID" value="NZ_CP036279.1"/>
</dbReference>
<gene>
    <name evidence="2" type="ORF">Pan216_54990</name>
</gene>
<reference evidence="2 3" key="1">
    <citation type="submission" date="2019-02" db="EMBL/GenBank/DDBJ databases">
        <title>Deep-cultivation of Planctomycetes and their phenomic and genomic characterization uncovers novel biology.</title>
        <authorList>
            <person name="Wiegand S."/>
            <person name="Jogler M."/>
            <person name="Boedeker C."/>
            <person name="Pinto D."/>
            <person name="Vollmers J."/>
            <person name="Rivas-Marin E."/>
            <person name="Kohn T."/>
            <person name="Peeters S.H."/>
            <person name="Heuer A."/>
            <person name="Rast P."/>
            <person name="Oberbeckmann S."/>
            <person name="Bunk B."/>
            <person name="Jeske O."/>
            <person name="Meyerdierks A."/>
            <person name="Storesund J.E."/>
            <person name="Kallscheuer N."/>
            <person name="Luecker S."/>
            <person name="Lage O.M."/>
            <person name="Pohl T."/>
            <person name="Merkel B.J."/>
            <person name="Hornburger P."/>
            <person name="Mueller R.-W."/>
            <person name="Bruemmer F."/>
            <person name="Labrenz M."/>
            <person name="Spormann A.M."/>
            <person name="Op den Camp H."/>
            <person name="Overmann J."/>
            <person name="Amann R."/>
            <person name="Jetten M.S.M."/>
            <person name="Mascher T."/>
            <person name="Medema M.H."/>
            <person name="Devos D.P."/>
            <person name="Kaster A.-K."/>
            <person name="Ovreas L."/>
            <person name="Rohde M."/>
            <person name="Galperin M.Y."/>
            <person name="Jogler C."/>
        </authorList>
    </citation>
    <scope>NUCLEOTIDE SEQUENCE [LARGE SCALE GENOMIC DNA]</scope>
    <source>
        <strain evidence="2 3">Pan216</strain>
    </source>
</reference>
<dbReference type="PANTHER" id="PTHR33336">
    <property type="entry name" value="QUINOL MONOOXYGENASE YGIN-RELATED"/>
    <property type="match status" value="1"/>
</dbReference>
<dbReference type="AlphaFoldDB" id="A0A518BC93"/>
<dbReference type="PANTHER" id="PTHR33336:SF15">
    <property type="entry name" value="ABM DOMAIN-CONTAINING PROTEIN"/>
    <property type="match status" value="1"/>
</dbReference>
<name>A0A518BC93_9BACT</name>
<accession>A0A518BC93</accession>